<proteinExistence type="predicted"/>
<evidence type="ECO:0000313" key="1">
    <source>
        <dbReference type="EMBL" id="PRQ45571.1"/>
    </source>
</evidence>
<keyword evidence="2" id="KW-1185">Reference proteome</keyword>
<reference evidence="1 2" key="1">
    <citation type="journal article" date="2018" name="Nat. Genet.">
        <title>The Rosa genome provides new insights in the design of modern roses.</title>
        <authorList>
            <person name="Bendahmane M."/>
        </authorList>
    </citation>
    <scope>NUCLEOTIDE SEQUENCE [LARGE SCALE GENOMIC DNA]</scope>
    <source>
        <strain evidence="2">cv. Old Blush</strain>
    </source>
</reference>
<dbReference type="Proteomes" id="UP000238479">
    <property type="component" value="Chromosome 3"/>
</dbReference>
<dbReference type="EMBL" id="PDCK01000041">
    <property type="protein sequence ID" value="PRQ45571.1"/>
    <property type="molecule type" value="Genomic_DNA"/>
</dbReference>
<organism evidence="1 2">
    <name type="scientific">Rosa chinensis</name>
    <name type="common">China rose</name>
    <dbReference type="NCBI Taxonomy" id="74649"/>
    <lineage>
        <taxon>Eukaryota</taxon>
        <taxon>Viridiplantae</taxon>
        <taxon>Streptophyta</taxon>
        <taxon>Embryophyta</taxon>
        <taxon>Tracheophyta</taxon>
        <taxon>Spermatophyta</taxon>
        <taxon>Magnoliopsida</taxon>
        <taxon>eudicotyledons</taxon>
        <taxon>Gunneridae</taxon>
        <taxon>Pentapetalae</taxon>
        <taxon>rosids</taxon>
        <taxon>fabids</taxon>
        <taxon>Rosales</taxon>
        <taxon>Rosaceae</taxon>
        <taxon>Rosoideae</taxon>
        <taxon>Rosoideae incertae sedis</taxon>
        <taxon>Rosa</taxon>
    </lineage>
</organism>
<comment type="caution">
    <text evidence="1">The sequence shown here is derived from an EMBL/GenBank/DDBJ whole genome shotgun (WGS) entry which is preliminary data.</text>
</comment>
<evidence type="ECO:0000313" key="2">
    <source>
        <dbReference type="Proteomes" id="UP000238479"/>
    </source>
</evidence>
<name>A0A2P6RGM2_ROSCH</name>
<gene>
    <name evidence="1" type="ORF">RchiOBHm_Chr3g0492831</name>
</gene>
<dbReference type="Gramene" id="PRQ45571">
    <property type="protein sequence ID" value="PRQ45571"/>
    <property type="gene ID" value="RchiOBHm_Chr3g0492831"/>
</dbReference>
<dbReference type="AlphaFoldDB" id="A0A2P6RGM2"/>
<sequence>MFSIAKLSSYFIFDSSWSCRYCARGLRRISGLSWVLHFLLDSSVYLPSHFFSPLLNCHCLIEVNVNLYL</sequence>
<protein>
    <submittedName>
        <fullName evidence="1">Uncharacterized protein</fullName>
    </submittedName>
</protein>
<accession>A0A2P6RGM2</accession>